<sequence>MSDISALRSQQYYKIQQKNQCQSRINDIDRKLERLKTAKRELTSDKSNAKTKKKDGDSFPDQLTRWEGDKHNTYISNTDQLSGYMDSYYKAVDNALDAVCDAITSLENERSSQYGLLGSLVSAINSIGNEIEKLLN</sequence>
<dbReference type="Pfam" id="PF16888">
    <property type="entry name" value="YwqH-like"/>
    <property type="match status" value="1"/>
</dbReference>
<evidence type="ECO:0000256" key="1">
    <source>
        <dbReference type="SAM" id="MobiDB-lite"/>
    </source>
</evidence>
<feature type="compositionally biased region" description="Basic and acidic residues" evidence="1">
    <location>
        <begin position="39"/>
        <end position="48"/>
    </location>
</feature>
<dbReference type="EMBL" id="DVIT01000037">
    <property type="protein sequence ID" value="HIS47915.1"/>
    <property type="molecule type" value="Genomic_DNA"/>
</dbReference>
<reference evidence="2" key="2">
    <citation type="journal article" date="2021" name="PeerJ">
        <title>Extensive microbial diversity within the chicken gut microbiome revealed by metagenomics and culture.</title>
        <authorList>
            <person name="Gilroy R."/>
            <person name="Ravi A."/>
            <person name="Getino M."/>
            <person name="Pursley I."/>
            <person name="Horton D.L."/>
            <person name="Alikhan N.F."/>
            <person name="Baker D."/>
            <person name="Gharbi K."/>
            <person name="Hall N."/>
            <person name="Watson M."/>
            <person name="Adriaenssens E.M."/>
            <person name="Foster-Nyarko E."/>
            <person name="Jarju S."/>
            <person name="Secka A."/>
            <person name="Antonio M."/>
            <person name="Oren A."/>
            <person name="Chaudhuri R.R."/>
            <person name="La Ragione R."/>
            <person name="Hildebrand F."/>
            <person name="Pallen M.J."/>
        </authorList>
    </citation>
    <scope>NUCLEOTIDE SEQUENCE</scope>
    <source>
        <strain evidence="2">CHK178-757</strain>
    </source>
</reference>
<accession>A0A9D1F5R8</accession>
<dbReference type="Proteomes" id="UP000823927">
    <property type="component" value="Unassembled WGS sequence"/>
</dbReference>
<proteinExistence type="predicted"/>
<dbReference type="AlphaFoldDB" id="A0A9D1F5R8"/>
<reference evidence="2" key="1">
    <citation type="submission" date="2020-10" db="EMBL/GenBank/DDBJ databases">
        <authorList>
            <person name="Gilroy R."/>
        </authorList>
    </citation>
    <scope>NUCLEOTIDE SEQUENCE</scope>
    <source>
        <strain evidence="2">CHK178-757</strain>
    </source>
</reference>
<gene>
    <name evidence="2" type="ORF">IAB46_10280</name>
</gene>
<organism evidence="2 3">
    <name type="scientific">Candidatus Scybalocola faecigallinarum</name>
    <dbReference type="NCBI Taxonomy" id="2840941"/>
    <lineage>
        <taxon>Bacteria</taxon>
        <taxon>Bacillati</taxon>
        <taxon>Bacillota</taxon>
        <taxon>Clostridia</taxon>
        <taxon>Lachnospirales</taxon>
        <taxon>Lachnospiraceae</taxon>
        <taxon>Lachnospiraceae incertae sedis</taxon>
        <taxon>Candidatus Scybalocola (ex Gilroy et al. 2021)</taxon>
    </lineage>
</organism>
<name>A0A9D1F5R8_9FIRM</name>
<evidence type="ECO:0000313" key="3">
    <source>
        <dbReference type="Proteomes" id="UP000823927"/>
    </source>
</evidence>
<feature type="region of interest" description="Disordered" evidence="1">
    <location>
        <begin position="39"/>
        <end position="63"/>
    </location>
</feature>
<comment type="caution">
    <text evidence="2">The sequence shown here is derived from an EMBL/GenBank/DDBJ whole genome shotgun (WGS) entry which is preliminary data.</text>
</comment>
<protein>
    <submittedName>
        <fullName evidence="2">DUF5082 family protein</fullName>
    </submittedName>
</protein>
<evidence type="ECO:0000313" key="2">
    <source>
        <dbReference type="EMBL" id="HIS47915.1"/>
    </source>
</evidence>
<dbReference type="InterPro" id="IPR031681">
    <property type="entry name" value="YwqH-like"/>
</dbReference>